<dbReference type="GO" id="GO:0019005">
    <property type="term" value="C:SCF ubiquitin ligase complex"/>
    <property type="evidence" value="ECO:0007669"/>
    <property type="project" value="TreeGrafter"/>
</dbReference>
<feature type="domain" description="F-box/LRR-repeat protein 15-like leucin rich repeat" evidence="2">
    <location>
        <begin position="417"/>
        <end position="579"/>
    </location>
</feature>
<comment type="caution">
    <text evidence="3">The sequence shown here is derived from an EMBL/GenBank/DDBJ whole genome shotgun (WGS) entry which is preliminary data.</text>
</comment>
<feature type="compositionally biased region" description="Low complexity" evidence="1">
    <location>
        <begin position="66"/>
        <end position="82"/>
    </location>
</feature>
<dbReference type="SUPFAM" id="SSF52047">
    <property type="entry name" value="RNI-like"/>
    <property type="match status" value="1"/>
</dbReference>
<evidence type="ECO:0000256" key="1">
    <source>
        <dbReference type="SAM" id="MobiDB-lite"/>
    </source>
</evidence>
<sequence>IFENNDKVSASQASSVGTGRAQDTATLRLRDEQDEAFESDLQKALEESSRSQPVPTVQCAGPSDTSSDNSSPKKIKINIIRNQTSDQDTPLLPLTSRHKEDEMQAMNATRVAEAARRAEKLKKEKMEARLARQRALEDLKQDRENRKLRSHPKTGPSPSTPNAPTASSSSGTTSTATGVPPANNSITASVATKGSHAMVQTPIPAPQPIVPNSRLPVDVEMEEPPSEQNHELDENHEDDDGDDISDEDETQDEGNTAENINEDDEDEGEGGTEDEDDEMIHAIPLPFHHPPQNPFAGPRRIRMPFSGAGHSLGSGSASTAGSQPETPASSSTDASALRRQRILDAMANRTGSQTSKDAKDMETRLKKTKQRTIPTLQSLCCYEVAVMLTAKDSKSSKNLKLLGENIGSQVAEGIVLELIKLKQLDQLTFKRLYRCSLVNVVLDAYSRATDSLMDAIGASQSRSLTYLSLKECTFLTDKGFSNIGRFEELEFLDLSHCRVTDKTLEFILNLQNLNTLHLSATKVTTNGLAKIISEASWKLTLQTLDVSYCAGISGPSVLINLQELMNIRSLKLNNTLAFDWSPVRVPDHRAFARLENLDVARTPITDDDLVSLIPNFKVLEVLNLNSCVNITAVALERFANEVKGLKNIGFPNREHDLLTVLPVAAGVFGVLNGLSEGLDSHGHDS</sequence>
<feature type="compositionally biased region" description="Low complexity" evidence="1">
    <location>
        <begin position="154"/>
        <end position="182"/>
    </location>
</feature>
<feature type="compositionally biased region" description="Basic and acidic residues" evidence="1">
    <location>
        <begin position="40"/>
        <end position="49"/>
    </location>
</feature>
<dbReference type="PANTHER" id="PTHR13318:SF233">
    <property type="entry name" value="BACK DOMAIN-CONTAINING PROTEIN"/>
    <property type="match status" value="1"/>
</dbReference>
<feature type="compositionally biased region" description="Polar residues" evidence="1">
    <location>
        <begin position="7"/>
        <end position="25"/>
    </location>
</feature>
<feature type="non-terminal residue" evidence="3">
    <location>
        <position position="685"/>
    </location>
</feature>
<accession>A0A9P6MLR6</accession>
<protein>
    <recommendedName>
        <fullName evidence="2">F-box/LRR-repeat protein 15-like leucin rich repeat domain-containing protein</fullName>
    </recommendedName>
</protein>
<evidence type="ECO:0000259" key="2">
    <source>
        <dbReference type="Pfam" id="PF25372"/>
    </source>
</evidence>
<dbReference type="InterPro" id="IPR057207">
    <property type="entry name" value="FBXL15_LRR"/>
</dbReference>
<feature type="compositionally biased region" description="Basic and acidic residues" evidence="1">
    <location>
        <begin position="113"/>
        <end position="147"/>
    </location>
</feature>
<name>A0A9P6MLR6_9FUNG</name>
<gene>
    <name evidence="3" type="ORF">BGZ80_004931</name>
</gene>
<evidence type="ECO:0000313" key="3">
    <source>
        <dbReference type="EMBL" id="KAG0007215.1"/>
    </source>
</evidence>
<proteinExistence type="predicted"/>
<dbReference type="Gene3D" id="3.80.10.10">
    <property type="entry name" value="Ribonuclease Inhibitor"/>
    <property type="match status" value="2"/>
</dbReference>
<dbReference type="PANTHER" id="PTHR13318">
    <property type="entry name" value="PARTNER OF PAIRED, ISOFORM B-RELATED"/>
    <property type="match status" value="1"/>
</dbReference>
<dbReference type="InterPro" id="IPR032675">
    <property type="entry name" value="LRR_dom_sf"/>
</dbReference>
<dbReference type="InterPro" id="IPR006553">
    <property type="entry name" value="Leu-rich_rpt_Cys-con_subtyp"/>
</dbReference>
<dbReference type="AlphaFoldDB" id="A0A9P6MLR6"/>
<feature type="region of interest" description="Disordered" evidence="1">
    <location>
        <begin position="1"/>
        <end position="335"/>
    </location>
</feature>
<feature type="compositionally biased region" description="Acidic residues" evidence="1">
    <location>
        <begin position="234"/>
        <end position="252"/>
    </location>
</feature>
<keyword evidence="4" id="KW-1185">Reference proteome</keyword>
<dbReference type="EMBL" id="JAAAID010002468">
    <property type="protein sequence ID" value="KAG0007215.1"/>
    <property type="molecule type" value="Genomic_DNA"/>
</dbReference>
<feature type="compositionally biased region" description="Polar residues" evidence="1">
    <location>
        <begin position="183"/>
        <end position="192"/>
    </location>
</feature>
<dbReference type="SMART" id="SM00367">
    <property type="entry name" value="LRR_CC"/>
    <property type="match status" value="4"/>
</dbReference>
<dbReference type="Proteomes" id="UP000703661">
    <property type="component" value="Unassembled WGS sequence"/>
</dbReference>
<evidence type="ECO:0000313" key="4">
    <source>
        <dbReference type="Proteomes" id="UP000703661"/>
    </source>
</evidence>
<feature type="compositionally biased region" description="Low complexity" evidence="1">
    <location>
        <begin position="306"/>
        <end position="322"/>
    </location>
</feature>
<organism evidence="3 4">
    <name type="scientific">Entomortierella chlamydospora</name>
    <dbReference type="NCBI Taxonomy" id="101097"/>
    <lineage>
        <taxon>Eukaryota</taxon>
        <taxon>Fungi</taxon>
        <taxon>Fungi incertae sedis</taxon>
        <taxon>Mucoromycota</taxon>
        <taxon>Mortierellomycotina</taxon>
        <taxon>Mortierellomycetes</taxon>
        <taxon>Mortierellales</taxon>
        <taxon>Mortierellaceae</taxon>
        <taxon>Entomortierella</taxon>
    </lineage>
</organism>
<reference evidence="3" key="1">
    <citation type="journal article" date="2020" name="Fungal Divers.">
        <title>Resolving the Mortierellaceae phylogeny through synthesis of multi-gene phylogenetics and phylogenomics.</title>
        <authorList>
            <person name="Vandepol N."/>
            <person name="Liber J."/>
            <person name="Desiro A."/>
            <person name="Na H."/>
            <person name="Kennedy M."/>
            <person name="Barry K."/>
            <person name="Grigoriev I.V."/>
            <person name="Miller A.N."/>
            <person name="O'Donnell K."/>
            <person name="Stajich J.E."/>
            <person name="Bonito G."/>
        </authorList>
    </citation>
    <scope>NUCLEOTIDE SEQUENCE</scope>
    <source>
        <strain evidence="3">NRRL 2769</strain>
    </source>
</reference>
<dbReference type="Pfam" id="PF25372">
    <property type="entry name" value="DUF7885"/>
    <property type="match status" value="1"/>
</dbReference>
<feature type="compositionally biased region" description="Polar residues" evidence="1">
    <location>
        <begin position="323"/>
        <end position="334"/>
    </location>
</feature>
<dbReference type="GO" id="GO:0031146">
    <property type="term" value="P:SCF-dependent proteasomal ubiquitin-dependent protein catabolic process"/>
    <property type="evidence" value="ECO:0007669"/>
    <property type="project" value="TreeGrafter"/>
</dbReference>
<feature type="compositionally biased region" description="Acidic residues" evidence="1">
    <location>
        <begin position="260"/>
        <end position="278"/>
    </location>
</feature>